<gene>
    <name evidence="2" type="ORF">GCM10007416_16330</name>
</gene>
<accession>A0ABQ1GHS8</accession>
<proteinExistence type="predicted"/>
<dbReference type="PANTHER" id="PTHR43591">
    <property type="entry name" value="METHYLTRANSFERASE"/>
    <property type="match status" value="1"/>
</dbReference>
<name>A0ABQ1GHS8_9BACL</name>
<evidence type="ECO:0000259" key="1">
    <source>
        <dbReference type="Pfam" id="PF13649"/>
    </source>
</evidence>
<reference evidence="3" key="1">
    <citation type="journal article" date="2019" name="Int. J. Syst. Evol. Microbiol.">
        <title>The Global Catalogue of Microorganisms (GCM) 10K type strain sequencing project: providing services to taxonomists for standard genome sequencing and annotation.</title>
        <authorList>
            <consortium name="The Broad Institute Genomics Platform"/>
            <consortium name="The Broad Institute Genome Sequencing Center for Infectious Disease"/>
            <person name="Wu L."/>
            <person name="Ma J."/>
        </authorList>
    </citation>
    <scope>NUCLEOTIDE SEQUENCE [LARGE SCALE GENOMIC DNA]</scope>
    <source>
        <strain evidence="3">CGMCC 1.12404</strain>
    </source>
</reference>
<feature type="domain" description="Methyltransferase" evidence="1">
    <location>
        <begin position="43"/>
        <end position="137"/>
    </location>
</feature>
<dbReference type="Pfam" id="PF13649">
    <property type="entry name" value="Methyltransf_25"/>
    <property type="match status" value="1"/>
</dbReference>
<dbReference type="GO" id="GO:0032259">
    <property type="term" value="P:methylation"/>
    <property type="evidence" value="ECO:0007669"/>
    <property type="project" value="UniProtKB-KW"/>
</dbReference>
<dbReference type="InterPro" id="IPR029063">
    <property type="entry name" value="SAM-dependent_MTases_sf"/>
</dbReference>
<dbReference type="EMBL" id="BMEX01000004">
    <property type="protein sequence ID" value="GGA43962.1"/>
    <property type="molecule type" value="Genomic_DNA"/>
</dbReference>
<evidence type="ECO:0000313" key="3">
    <source>
        <dbReference type="Proteomes" id="UP000617979"/>
    </source>
</evidence>
<dbReference type="Proteomes" id="UP000617979">
    <property type="component" value="Unassembled WGS sequence"/>
</dbReference>
<dbReference type="PANTHER" id="PTHR43591:SF110">
    <property type="entry name" value="RHODANESE DOMAIN-CONTAINING PROTEIN"/>
    <property type="match status" value="1"/>
</dbReference>
<keyword evidence="3" id="KW-1185">Reference proteome</keyword>
<dbReference type="CDD" id="cd02440">
    <property type="entry name" value="AdoMet_MTases"/>
    <property type="match status" value="1"/>
</dbReference>
<keyword evidence="2" id="KW-0489">Methyltransferase</keyword>
<dbReference type="RefSeq" id="WP_188431726.1">
    <property type="nucleotide sequence ID" value="NZ_BMEX01000004.1"/>
</dbReference>
<dbReference type="GO" id="GO:0008168">
    <property type="term" value="F:methyltransferase activity"/>
    <property type="evidence" value="ECO:0007669"/>
    <property type="project" value="UniProtKB-KW"/>
</dbReference>
<dbReference type="Gene3D" id="2.20.25.110">
    <property type="entry name" value="S-adenosyl-L-methionine-dependent methyltransferases"/>
    <property type="match status" value="1"/>
</dbReference>
<protein>
    <submittedName>
        <fullName evidence="2">Methyltransferase</fullName>
    </submittedName>
</protein>
<organism evidence="2 3">
    <name type="scientific">Kroppenstedtia guangzhouensis</name>
    <dbReference type="NCBI Taxonomy" id="1274356"/>
    <lineage>
        <taxon>Bacteria</taxon>
        <taxon>Bacillati</taxon>
        <taxon>Bacillota</taxon>
        <taxon>Bacilli</taxon>
        <taxon>Bacillales</taxon>
        <taxon>Thermoactinomycetaceae</taxon>
        <taxon>Kroppenstedtia</taxon>
    </lineage>
</organism>
<dbReference type="Gene3D" id="3.40.50.150">
    <property type="entry name" value="Vaccinia Virus protein VP39"/>
    <property type="match status" value="1"/>
</dbReference>
<comment type="caution">
    <text evidence="2">The sequence shown here is derived from an EMBL/GenBank/DDBJ whole genome shotgun (WGS) entry which is preliminary data.</text>
</comment>
<dbReference type="InterPro" id="IPR041698">
    <property type="entry name" value="Methyltransf_25"/>
</dbReference>
<sequence length="242" mass="27847">MPWYEESFGEDYLLVYRHRNRARAGREVQAAAGWLDLEQGESVLDLCCGTGRHSIALDDLGLKVTGMDLSSVLLQVARESSRGRKIEYVQGDMRKLPFTDGVFDAVLNLFTSFGYFTEDDENEKVLSEMARVTRNGGRFLVDFLNRKAVESNLVPRSEREQEGNRILEERWIDGDFVRKKITVTDHKGERHYQERVKMYDRDRMLAMMEAAGLTVDQVRGDFNGSTYSEDSPRMIITGRVER</sequence>
<keyword evidence="2" id="KW-0808">Transferase</keyword>
<evidence type="ECO:0000313" key="2">
    <source>
        <dbReference type="EMBL" id="GGA43962.1"/>
    </source>
</evidence>
<dbReference type="SUPFAM" id="SSF53335">
    <property type="entry name" value="S-adenosyl-L-methionine-dependent methyltransferases"/>
    <property type="match status" value="1"/>
</dbReference>